<accession>A0A4R3NDS1</accession>
<sequence length="135" mass="15442">MNSVYFSPKKQEIQNVLLLNPHQRYDYFISKVADWEQVWTLGNHEGLVTAQDDSQCLFLPLWAAKEYAELCLTDEWVGCSPLPMTLEHLMTEILPDMASANIKTAIMMLPNGKGTPIFDAQSVLDDLQEECQQYE</sequence>
<protein>
    <submittedName>
        <fullName evidence="1">Uncharacterized protein DUF2750</fullName>
    </submittedName>
</protein>
<dbReference type="InterPro" id="IPR021284">
    <property type="entry name" value="DUF2750"/>
</dbReference>
<name>A0A4R3NDS1_9GAMM</name>
<dbReference type="Pfam" id="PF11042">
    <property type="entry name" value="DUF2750"/>
    <property type="match status" value="1"/>
</dbReference>
<dbReference type="EMBL" id="SMAS01000011">
    <property type="protein sequence ID" value="TCT29694.1"/>
    <property type="molecule type" value="Genomic_DNA"/>
</dbReference>
<gene>
    <name evidence="1" type="ORF">EC835_11151</name>
</gene>
<reference evidence="1 2" key="1">
    <citation type="submission" date="2019-03" db="EMBL/GenBank/DDBJ databases">
        <title>Genomic analyses of the natural microbiome of Caenorhabditis elegans.</title>
        <authorList>
            <person name="Samuel B."/>
        </authorList>
    </citation>
    <scope>NUCLEOTIDE SEQUENCE [LARGE SCALE GENOMIC DNA]</scope>
    <source>
        <strain evidence="1 2">JUb102</strain>
    </source>
</reference>
<dbReference type="OrthoDB" id="2936081at2"/>
<organism evidence="1 2">
    <name type="scientific">Providencia alcalifaciens</name>
    <dbReference type="NCBI Taxonomy" id="126385"/>
    <lineage>
        <taxon>Bacteria</taxon>
        <taxon>Pseudomonadati</taxon>
        <taxon>Pseudomonadota</taxon>
        <taxon>Gammaproteobacteria</taxon>
        <taxon>Enterobacterales</taxon>
        <taxon>Morganellaceae</taxon>
        <taxon>Providencia</taxon>
    </lineage>
</organism>
<comment type="caution">
    <text evidence="1">The sequence shown here is derived from an EMBL/GenBank/DDBJ whole genome shotgun (WGS) entry which is preliminary data.</text>
</comment>
<dbReference type="RefSeq" id="WP_132497163.1">
    <property type="nucleotide sequence ID" value="NZ_SMAS01000011.1"/>
</dbReference>
<evidence type="ECO:0000313" key="1">
    <source>
        <dbReference type="EMBL" id="TCT29694.1"/>
    </source>
</evidence>
<evidence type="ECO:0000313" key="2">
    <source>
        <dbReference type="Proteomes" id="UP000295055"/>
    </source>
</evidence>
<dbReference type="Proteomes" id="UP000295055">
    <property type="component" value="Unassembled WGS sequence"/>
</dbReference>
<dbReference type="AlphaFoldDB" id="A0A4R3NDS1"/>
<proteinExistence type="predicted"/>